<dbReference type="InterPro" id="IPR007073">
    <property type="entry name" value="RNA_pol_Rpb1_7"/>
</dbReference>
<keyword evidence="5" id="KW-0808">Transferase</keyword>
<dbReference type="FunFam" id="1.10.150.390:FF:000001">
    <property type="entry name" value="DNA-directed RNA polymerase subunit"/>
    <property type="match status" value="1"/>
</dbReference>
<dbReference type="Proteomes" id="UP001457282">
    <property type="component" value="Unassembled WGS sequence"/>
</dbReference>
<dbReference type="GO" id="GO:0003677">
    <property type="term" value="F:DNA binding"/>
    <property type="evidence" value="ECO:0007669"/>
    <property type="project" value="UniProtKB-KW"/>
</dbReference>
<keyword evidence="3" id="KW-0240">DNA-directed RNA polymerase</keyword>
<evidence type="ECO:0000259" key="16">
    <source>
        <dbReference type="Pfam" id="PF04998"/>
    </source>
</evidence>
<protein>
    <recommendedName>
        <fullName evidence="2">DNA-directed RNA polymerase</fullName>
        <ecNumber evidence="2">2.7.7.6</ecNumber>
    </recommendedName>
</protein>
<keyword evidence="8" id="KW-0677">Repeat</keyword>
<feature type="compositionally biased region" description="Low complexity" evidence="14">
    <location>
        <begin position="830"/>
        <end position="853"/>
    </location>
</feature>
<evidence type="ECO:0000313" key="17">
    <source>
        <dbReference type="EMBL" id="KAK9948335.1"/>
    </source>
</evidence>
<evidence type="ECO:0000256" key="9">
    <source>
        <dbReference type="ARBA" id="ARBA00022833"/>
    </source>
</evidence>
<keyword evidence="10" id="KW-0460">Magnesium</keyword>
<keyword evidence="11" id="KW-0238">DNA-binding</keyword>
<evidence type="ECO:0000256" key="1">
    <source>
        <dbReference type="ARBA" id="ARBA00004123"/>
    </source>
</evidence>
<evidence type="ECO:0000256" key="5">
    <source>
        <dbReference type="ARBA" id="ARBA00022679"/>
    </source>
</evidence>
<keyword evidence="18" id="KW-1185">Reference proteome</keyword>
<dbReference type="GO" id="GO:0006366">
    <property type="term" value="P:transcription by RNA polymerase II"/>
    <property type="evidence" value="ECO:0007669"/>
    <property type="project" value="InterPro"/>
</dbReference>
<dbReference type="GO" id="GO:0005665">
    <property type="term" value="C:RNA polymerase II, core complex"/>
    <property type="evidence" value="ECO:0007669"/>
    <property type="project" value="TreeGrafter"/>
</dbReference>
<comment type="subcellular location">
    <subcellularLocation>
        <location evidence="1">Nucleus</location>
    </subcellularLocation>
</comment>
<feature type="region of interest" description="Disordered" evidence="14">
    <location>
        <begin position="725"/>
        <end position="860"/>
    </location>
</feature>
<proteinExistence type="predicted"/>
<feature type="compositionally biased region" description="Low complexity" evidence="14">
    <location>
        <begin position="725"/>
        <end position="822"/>
    </location>
</feature>
<keyword evidence="13" id="KW-0539">Nucleus</keyword>
<keyword evidence="12" id="KW-0804">Transcription</keyword>
<evidence type="ECO:0000256" key="4">
    <source>
        <dbReference type="ARBA" id="ARBA00022553"/>
    </source>
</evidence>
<keyword evidence="6" id="KW-0548">Nucleotidyltransferase</keyword>
<dbReference type="InterPro" id="IPR000684">
    <property type="entry name" value="RNA_pol_II_repeat_euk"/>
</dbReference>
<dbReference type="PROSITE" id="PS00115">
    <property type="entry name" value="RNA_POL_II_REPEAT"/>
    <property type="match status" value="7"/>
</dbReference>
<dbReference type="EC" id="2.7.7.6" evidence="2"/>
<evidence type="ECO:0000259" key="15">
    <source>
        <dbReference type="Pfam" id="PF04990"/>
    </source>
</evidence>
<sequence length="860" mass="95272">MEVKKLEADRFQLGTKIAVTGDKSWPLPVNLKRLVWNAQKTFKIDFRRTSEMHPMEVIAAIDKLQEKLKVVPGEDLLSVEAQNNATLFFNILLRSTFASKRVLKEYKLTREAFDWVIGEIETRFLQSLVAPGEMIGVVAAQSIGEPATQMTLNTFHYAGVSAKNVTLGVPRLKEIIDVSKRIKTPSLSIYLKPEANKTKEKAKNVQCALEYTTLRSVTQATEVWYDPDPMSTLIEEDLDFVSSYYEMPDEEVNPDKVSPWLLRIELNREMMVDKKLSMADVAEKINFTFHGDIQCIFNDDNSEKLILRIRLMDDEALHREVDYQSEDDFFLKKVEATMLTEIALQGIPEIKKVFIKHGKVNKFDQNEGFYAEQEWMLDTEGVNLLAVMCHEDVDAKRTTSNDLYEIMEVLGIEAARRALLDELRNVISFDGSYVNYRHLAILCDTMTYRGYLMAITRHGINRNDTGPMMRCSFEETVDILLDASVFAETDHLRGVTENIMLGQLAPIGTGDCALYLNEEMVKTALEVQLPGYMDDLDFRMTPFRSPYIESIPSPSYLQSPNLPFSPMVDAHVSPYVGGIPFSPYVGGIPFSPTSSPGNIPSSVGYNPLSLVYSPTSPTYSPTSPLYYAYSPSRPSFTSPGYSPTNPFISAYSPTSPYHSPTSPSYSPISPSYSPTSPSYCWTSPAYSLTSPAYNWTSPANSLTSPAYSPTSPSYGPTSPSYCPTSPSYSPTSPRYSPTSPSYSPTSPGYSPTSPSYSPTSPSYSPTSPSYSPSSPAYSPTSPSYSPTSPSYSPTSPYSLTSPAYSPTSPTYSPSSPTYSPSSLFTTSGVSPDYSPSSPRYSPSGEYSPSSQYSTPASKKG</sequence>
<dbReference type="CDD" id="cd02584">
    <property type="entry name" value="RNAP_II_Rpb1_C"/>
    <property type="match status" value="1"/>
</dbReference>
<keyword evidence="7" id="KW-0479">Metal-binding</keyword>
<dbReference type="Pfam" id="PF04998">
    <property type="entry name" value="RNA_pol_Rpb1_5"/>
    <property type="match status" value="1"/>
</dbReference>
<evidence type="ECO:0000256" key="7">
    <source>
        <dbReference type="ARBA" id="ARBA00022723"/>
    </source>
</evidence>
<dbReference type="Gene3D" id="3.30.1360.140">
    <property type="match status" value="1"/>
</dbReference>
<dbReference type="SUPFAM" id="SSF64484">
    <property type="entry name" value="beta and beta-prime subunits of DNA dependent RNA-polymerase"/>
    <property type="match status" value="1"/>
</dbReference>
<comment type="caution">
    <text evidence="17">The sequence shown here is derived from an EMBL/GenBank/DDBJ whole genome shotgun (WGS) entry which is preliminary data.</text>
</comment>
<evidence type="ECO:0000256" key="13">
    <source>
        <dbReference type="ARBA" id="ARBA00023242"/>
    </source>
</evidence>
<evidence type="ECO:0000313" key="18">
    <source>
        <dbReference type="Proteomes" id="UP001457282"/>
    </source>
</evidence>
<dbReference type="AlphaFoldDB" id="A0AAW1YGD6"/>
<evidence type="ECO:0000256" key="14">
    <source>
        <dbReference type="SAM" id="MobiDB-lite"/>
    </source>
</evidence>
<evidence type="ECO:0000256" key="11">
    <source>
        <dbReference type="ARBA" id="ARBA00023125"/>
    </source>
</evidence>
<dbReference type="InterPro" id="IPR038593">
    <property type="entry name" value="RNA_pol_Rpb1_7_sf"/>
</dbReference>
<dbReference type="Gene3D" id="1.10.150.390">
    <property type="match status" value="1"/>
</dbReference>
<name>A0AAW1YGD6_RUBAR</name>
<feature type="domain" description="RNA polymerase Rpb1" evidence="16">
    <location>
        <begin position="76"/>
        <end position="466"/>
    </location>
</feature>
<keyword evidence="4" id="KW-0597">Phosphoprotein</keyword>
<keyword evidence="9" id="KW-0862">Zinc</keyword>
<feature type="domain" description="RNA polymerase Rpb1" evidence="15">
    <location>
        <begin position="212"/>
        <end position="345"/>
    </location>
</feature>
<evidence type="ECO:0000256" key="2">
    <source>
        <dbReference type="ARBA" id="ARBA00012418"/>
    </source>
</evidence>
<evidence type="ECO:0000256" key="3">
    <source>
        <dbReference type="ARBA" id="ARBA00022478"/>
    </source>
</evidence>
<dbReference type="PRINTS" id="PR01217">
    <property type="entry name" value="PRICHEXTENSN"/>
</dbReference>
<dbReference type="EMBL" id="JBEDUW010000001">
    <property type="protein sequence ID" value="KAK9948335.1"/>
    <property type="molecule type" value="Genomic_DNA"/>
</dbReference>
<organism evidence="17 18">
    <name type="scientific">Rubus argutus</name>
    <name type="common">Southern blackberry</name>
    <dbReference type="NCBI Taxonomy" id="59490"/>
    <lineage>
        <taxon>Eukaryota</taxon>
        <taxon>Viridiplantae</taxon>
        <taxon>Streptophyta</taxon>
        <taxon>Embryophyta</taxon>
        <taxon>Tracheophyta</taxon>
        <taxon>Spermatophyta</taxon>
        <taxon>Magnoliopsida</taxon>
        <taxon>eudicotyledons</taxon>
        <taxon>Gunneridae</taxon>
        <taxon>Pentapetalae</taxon>
        <taxon>rosids</taxon>
        <taxon>fabids</taxon>
        <taxon>Rosales</taxon>
        <taxon>Rosaceae</taxon>
        <taxon>Rosoideae</taxon>
        <taxon>Rosoideae incertae sedis</taxon>
        <taxon>Rubus</taxon>
    </lineage>
</organism>
<dbReference type="GO" id="GO:0046872">
    <property type="term" value="F:metal ion binding"/>
    <property type="evidence" value="ECO:0007669"/>
    <property type="project" value="UniProtKB-KW"/>
</dbReference>
<dbReference type="InterPro" id="IPR045867">
    <property type="entry name" value="DNA-dir_RpoC_beta_prime"/>
</dbReference>
<dbReference type="PANTHER" id="PTHR19376:SF37">
    <property type="entry name" value="DNA-DIRECTED RNA POLYMERASE II SUBUNIT RPB1"/>
    <property type="match status" value="1"/>
</dbReference>
<reference evidence="17 18" key="1">
    <citation type="journal article" date="2023" name="G3 (Bethesda)">
        <title>A chromosome-length genome assembly and annotation of blackberry (Rubus argutus, cv. 'Hillquist').</title>
        <authorList>
            <person name="Bruna T."/>
            <person name="Aryal R."/>
            <person name="Dudchenko O."/>
            <person name="Sargent D.J."/>
            <person name="Mead D."/>
            <person name="Buti M."/>
            <person name="Cavallini A."/>
            <person name="Hytonen T."/>
            <person name="Andres J."/>
            <person name="Pham M."/>
            <person name="Weisz D."/>
            <person name="Mascagni F."/>
            <person name="Usai G."/>
            <person name="Natali L."/>
            <person name="Bassil N."/>
            <person name="Fernandez G.E."/>
            <person name="Lomsadze A."/>
            <person name="Armour M."/>
            <person name="Olukolu B."/>
            <person name="Poorten T."/>
            <person name="Britton C."/>
            <person name="Davik J."/>
            <person name="Ashrafi H."/>
            <person name="Aiden E.L."/>
            <person name="Borodovsky M."/>
            <person name="Worthington M."/>
        </authorList>
    </citation>
    <scope>NUCLEOTIDE SEQUENCE [LARGE SCALE GENOMIC DNA]</scope>
    <source>
        <strain evidence="17">PI 553951</strain>
    </source>
</reference>
<dbReference type="FunFam" id="3.30.1360.140:FF:000001">
    <property type="entry name" value="DNA-directed RNA polymerase subunit"/>
    <property type="match status" value="1"/>
</dbReference>
<evidence type="ECO:0000256" key="6">
    <source>
        <dbReference type="ARBA" id="ARBA00022695"/>
    </source>
</evidence>
<dbReference type="PANTHER" id="PTHR19376">
    <property type="entry name" value="DNA-DIRECTED RNA POLYMERASE"/>
    <property type="match status" value="1"/>
</dbReference>
<evidence type="ECO:0000256" key="10">
    <source>
        <dbReference type="ARBA" id="ARBA00022842"/>
    </source>
</evidence>
<accession>A0AAW1YGD6</accession>
<evidence type="ECO:0000256" key="8">
    <source>
        <dbReference type="ARBA" id="ARBA00022737"/>
    </source>
</evidence>
<evidence type="ECO:0000256" key="12">
    <source>
        <dbReference type="ARBA" id="ARBA00023163"/>
    </source>
</evidence>
<dbReference type="Pfam" id="PF04990">
    <property type="entry name" value="RNA_pol_Rpb1_7"/>
    <property type="match status" value="1"/>
</dbReference>
<dbReference type="GO" id="GO:0003899">
    <property type="term" value="F:DNA-directed RNA polymerase activity"/>
    <property type="evidence" value="ECO:0007669"/>
    <property type="project" value="UniProtKB-EC"/>
</dbReference>
<dbReference type="InterPro" id="IPR007081">
    <property type="entry name" value="RNA_pol_Rpb1_5"/>
</dbReference>
<gene>
    <name evidence="17" type="ORF">M0R45_003916</name>
</gene>
<dbReference type="Pfam" id="PF05001">
    <property type="entry name" value="RNA_pol_Rpb1_R"/>
    <property type="match status" value="10"/>
</dbReference>